<gene>
    <name evidence="2" type="ORF">QQX98_010956</name>
</gene>
<dbReference type="EMBL" id="JAZAVJ010000255">
    <property type="protein sequence ID" value="KAK7403265.1"/>
    <property type="molecule type" value="Genomic_DNA"/>
</dbReference>
<evidence type="ECO:0000313" key="3">
    <source>
        <dbReference type="Proteomes" id="UP001498476"/>
    </source>
</evidence>
<dbReference type="Proteomes" id="UP001498476">
    <property type="component" value="Unassembled WGS sequence"/>
</dbReference>
<proteinExistence type="predicted"/>
<keyword evidence="1" id="KW-1133">Transmembrane helix</keyword>
<sequence>MSQLPQDSSWNLLGPLMAEYSFVVNCISLVCLGLGLMFLVPLGILIIMDLFLWVWRMFRSPTPSLDPKPPVLVATDPKPSAMTTGLDTSTLRL</sequence>
<keyword evidence="1" id="KW-0812">Transmembrane</keyword>
<organism evidence="2 3">
    <name type="scientific">Neonectria punicea</name>
    <dbReference type="NCBI Taxonomy" id="979145"/>
    <lineage>
        <taxon>Eukaryota</taxon>
        <taxon>Fungi</taxon>
        <taxon>Dikarya</taxon>
        <taxon>Ascomycota</taxon>
        <taxon>Pezizomycotina</taxon>
        <taxon>Sordariomycetes</taxon>
        <taxon>Hypocreomycetidae</taxon>
        <taxon>Hypocreales</taxon>
        <taxon>Nectriaceae</taxon>
        <taxon>Neonectria</taxon>
    </lineage>
</organism>
<name>A0ABR1GNF2_9HYPO</name>
<evidence type="ECO:0000313" key="2">
    <source>
        <dbReference type="EMBL" id="KAK7403265.1"/>
    </source>
</evidence>
<reference evidence="2 3" key="1">
    <citation type="journal article" date="2025" name="Microbiol. Resour. Announc.">
        <title>Draft genome sequences for Neonectria magnoliae and Neonectria punicea, canker pathogens of Liriodendron tulipifera and Acer saccharum in West Virginia.</title>
        <authorList>
            <person name="Petronek H.M."/>
            <person name="Kasson M.T."/>
            <person name="Metheny A.M."/>
            <person name="Stauder C.M."/>
            <person name="Lovett B."/>
            <person name="Lynch S.C."/>
            <person name="Garnas J.R."/>
            <person name="Kasson L.R."/>
            <person name="Stajich J.E."/>
        </authorList>
    </citation>
    <scope>NUCLEOTIDE SEQUENCE [LARGE SCALE GENOMIC DNA]</scope>
    <source>
        <strain evidence="2 3">NRRL 64653</strain>
    </source>
</reference>
<evidence type="ECO:0000256" key="1">
    <source>
        <dbReference type="SAM" id="Phobius"/>
    </source>
</evidence>
<comment type="caution">
    <text evidence="2">The sequence shown here is derived from an EMBL/GenBank/DDBJ whole genome shotgun (WGS) entry which is preliminary data.</text>
</comment>
<protein>
    <submittedName>
        <fullName evidence="2">Uncharacterized protein</fullName>
    </submittedName>
</protein>
<accession>A0ABR1GNF2</accession>
<keyword evidence="1" id="KW-0472">Membrane</keyword>
<keyword evidence="3" id="KW-1185">Reference proteome</keyword>
<feature type="transmembrane region" description="Helical" evidence="1">
    <location>
        <begin position="20"/>
        <end position="53"/>
    </location>
</feature>